<keyword evidence="2" id="KW-0255">Endonuclease</keyword>
<evidence type="ECO:0000313" key="2">
    <source>
        <dbReference type="EMBL" id="RKT47630.1"/>
    </source>
</evidence>
<dbReference type="Proteomes" id="UP000274556">
    <property type="component" value="Unassembled WGS sequence"/>
</dbReference>
<protein>
    <submittedName>
        <fullName evidence="2">DDE superfamily endonuclease</fullName>
    </submittedName>
</protein>
<sequence>MLPLPASIVSVLQPFACLFTAPTLAHLHVLLAGTLLAQGPRTVTAALRAMGLNAERRFERDHRVLNRARWSSRQVARILPGLLLGMLPAQVPIVVAVDETLERRKGARIRAKGMYRDAALHRPVSQVPCDLLGLPGLGSAHDLGRGE</sequence>
<feature type="domain" description="Transposase IS701-like DDE" evidence="1">
    <location>
        <begin position="15"/>
        <end position="109"/>
    </location>
</feature>
<dbReference type="GO" id="GO:0004519">
    <property type="term" value="F:endonuclease activity"/>
    <property type="evidence" value="ECO:0007669"/>
    <property type="project" value="UniProtKB-KW"/>
</dbReference>
<dbReference type="EMBL" id="RBXL01000001">
    <property type="protein sequence ID" value="RKT47630.1"/>
    <property type="molecule type" value="Genomic_DNA"/>
</dbReference>
<dbReference type="Pfam" id="PF13546">
    <property type="entry name" value="DDE_5"/>
    <property type="match status" value="1"/>
</dbReference>
<evidence type="ECO:0000259" key="1">
    <source>
        <dbReference type="Pfam" id="PF13546"/>
    </source>
</evidence>
<comment type="caution">
    <text evidence="2">The sequence shown here is derived from an EMBL/GenBank/DDBJ whole genome shotgun (WGS) entry which is preliminary data.</text>
</comment>
<accession>A0A495VFM1</accession>
<keyword evidence="2" id="KW-0378">Hydrolase</keyword>
<evidence type="ECO:0000313" key="3">
    <source>
        <dbReference type="Proteomes" id="UP000274556"/>
    </source>
</evidence>
<keyword evidence="3" id="KW-1185">Reference proteome</keyword>
<keyword evidence="2" id="KW-0540">Nuclease</keyword>
<name>A0A495VFM1_9GAMM</name>
<dbReference type="AlphaFoldDB" id="A0A495VFM1"/>
<dbReference type="RefSeq" id="WP_170164906.1">
    <property type="nucleotide sequence ID" value="NZ_RBXL01000001.1"/>
</dbReference>
<organism evidence="2 3">
    <name type="scientific">Thiocapsa rosea</name>
    <dbReference type="NCBI Taxonomy" id="69360"/>
    <lineage>
        <taxon>Bacteria</taxon>
        <taxon>Pseudomonadati</taxon>
        <taxon>Pseudomonadota</taxon>
        <taxon>Gammaproteobacteria</taxon>
        <taxon>Chromatiales</taxon>
        <taxon>Chromatiaceae</taxon>
        <taxon>Thiocapsa</taxon>
    </lineage>
</organism>
<dbReference type="InterPro" id="IPR038721">
    <property type="entry name" value="IS701-like_DDE_dom"/>
</dbReference>
<reference evidence="2 3" key="1">
    <citation type="submission" date="2018-10" db="EMBL/GenBank/DDBJ databases">
        <title>Genomic Encyclopedia of Archaeal and Bacterial Type Strains, Phase II (KMG-II): from individual species to whole genera.</title>
        <authorList>
            <person name="Goeker M."/>
        </authorList>
    </citation>
    <scope>NUCLEOTIDE SEQUENCE [LARGE SCALE GENOMIC DNA]</scope>
    <source>
        <strain evidence="2 3">DSM 235</strain>
    </source>
</reference>
<proteinExistence type="predicted"/>
<gene>
    <name evidence="2" type="ORF">BDD21_5234</name>
</gene>